<evidence type="ECO:0000313" key="4">
    <source>
        <dbReference type="Proteomes" id="UP000188533"/>
    </source>
</evidence>
<dbReference type="AlphaFoldDB" id="A0A1Q3E225"/>
<feature type="compositionally biased region" description="Low complexity" evidence="1">
    <location>
        <begin position="216"/>
        <end position="234"/>
    </location>
</feature>
<dbReference type="EMBL" id="BDGU01000056">
    <property type="protein sequence ID" value="GAW01282.1"/>
    <property type="molecule type" value="Genomic_DNA"/>
</dbReference>
<proteinExistence type="predicted"/>
<comment type="caution">
    <text evidence="3">The sequence shown here is derived from an EMBL/GenBank/DDBJ whole genome shotgun (WGS) entry which is preliminary data.</text>
</comment>
<feature type="transmembrane region" description="Helical" evidence="2">
    <location>
        <begin position="270"/>
        <end position="296"/>
    </location>
</feature>
<protein>
    <submittedName>
        <fullName evidence="3">Uncharacterized protein</fullName>
    </submittedName>
</protein>
<keyword evidence="2" id="KW-0812">Transmembrane</keyword>
<keyword evidence="2" id="KW-0472">Membrane</keyword>
<reference evidence="3 4" key="1">
    <citation type="submission" date="2016-08" db="EMBL/GenBank/DDBJ databases">
        <authorList>
            <consortium name="Lentinula edodes genome sequencing consortium"/>
            <person name="Sakamoto Y."/>
            <person name="Nakade K."/>
            <person name="Sato S."/>
            <person name="Yoshida Y."/>
            <person name="Miyazaki K."/>
            <person name="Natsume S."/>
            <person name="Konno N."/>
        </authorList>
    </citation>
    <scope>NUCLEOTIDE SEQUENCE [LARGE SCALE GENOMIC DNA]</scope>
    <source>
        <strain evidence="3 4">NBRC 111202</strain>
    </source>
</reference>
<feature type="region of interest" description="Disordered" evidence="1">
    <location>
        <begin position="520"/>
        <end position="547"/>
    </location>
</feature>
<sequence length="547" mass="58402">MTGTTHAPTVVSHPPLQQKLYDPSDPSTFPTNIMSPTPTHGPNYPQGSSDFGGTKYKLWFLYHSVSVLASILALGSLSRGQTTNATCAPSFSWAENSLQQSPCLVAALLESQCDPLGVQVPALPASNHYTGPSSGQATTCECSTLTYMLISACGACQNRTWISWQNWSQNCPIIELSVFPVPLPTTTDVPLWAYMNISTINGTFNVEAAQNNATLSQPTSTSDNASSSSASSQTSPLFISTSISTSTSVSSSTTTVSPTSSVSSACPNHAGAIAGGVVGGLTLLVALALVFLWFCVKRKRNRAEPQPVNVQTLHDTSPKMKTNSTSHNASMSTVPTPYTYETPSSGPSSSIHTTFGYNPSLMKIVSSNHTSVLDFPYDTVNLDLFLYHLRRLEHDFMRRALFLLLKVPLNGLVTGQVTTNISRASSTIVIRDSSTTSGVSSYSSEGGQSGYRAVPNPYTYYIPPPSLVRSTSPDRLTVSTSFLSLPKSLYEPGSADTYSPAAPSSEMNAHMPSVEHAMAAGGKIDVQKPLRLEPLRRVDSAEKEDGI</sequence>
<feature type="region of interest" description="Disordered" evidence="1">
    <location>
        <begin position="215"/>
        <end position="234"/>
    </location>
</feature>
<evidence type="ECO:0000256" key="1">
    <source>
        <dbReference type="SAM" id="MobiDB-lite"/>
    </source>
</evidence>
<reference evidence="3 4" key="2">
    <citation type="submission" date="2017-02" db="EMBL/GenBank/DDBJ databases">
        <title>A genome survey and senescence transcriptome analysis in Lentinula edodes.</title>
        <authorList>
            <person name="Sakamoto Y."/>
            <person name="Nakade K."/>
            <person name="Sato S."/>
            <person name="Yoshida Y."/>
            <person name="Miyazaki K."/>
            <person name="Natsume S."/>
            <person name="Konno N."/>
        </authorList>
    </citation>
    <scope>NUCLEOTIDE SEQUENCE [LARGE SCALE GENOMIC DNA]</scope>
    <source>
        <strain evidence="3 4">NBRC 111202</strain>
    </source>
</reference>
<gene>
    <name evidence="3" type="ORF">LENED_002868</name>
</gene>
<keyword evidence="2" id="KW-1133">Transmembrane helix</keyword>
<feature type="compositionally biased region" description="Polar residues" evidence="1">
    <location>
        <begin position="25"/>
        <end position="47"/>
    </location>
</feature>
<feature type="region of interest" description="Disordered" evidence="1">
    <location>
        <begin position="1"/>
        <end position="47"/>
    </location>
</feature>
<keyword evidence="4" id="KW-1185">Reference proteome</keyword>
<dbReference type="STRING" id="5353.A0A1Q3E225"/>
<feature type="compositionally biased region" description="Basic and acidic residues" evidence="1">
    <location>
        <begin position="525"/>
        <end position="547"/>
    </location>
</feature>
<organism evidence="3 4">
    <name type="scientific">Lentinula edodes</name>
    <name type="common">Shiitake mushroom</name>
    <name type="synonym">Lentinus edodes</name>
    <dbReference type="NCBI Taxonomy" id="5353"/>
    <lineage>
        <taxon>Eukaryota</taxon>
        <taxon>Fungi</taxon>
        <taxon>Dikarya</taxon>
        <taxon>Basidiomycota</taxon>
        <taxon>Agaricomycotina</taxon>
        <taxon>Agaricomycetes</taxon>
        <taxon>Agaricomycetidae</taxon>
        <taxon>Agaricales</taxon>
        <taxon>Marasmiineae</taxon>
        <taxon>Omphalotaceae</taxon>
        <taxon>Lentinula</taxon>
    </lineage>
</organism>
<name>A0A1Q3E225_LENED</name>
<accession>A0A1Q3E225</accession>
<feature type="region of interest" description="Disordered" evidence="1">
    <location>
        <begin position="313"/>
        <end position="349"/>
    </location>
</feature>
<evidence type="ECO:0000256" key="2">
    <source>
        <dbReference type="SAM" id="Phobius"/>
    </source>
</evidence>
<evidence type="ECO:0000313" key="3">
    <source>
        <dbReference type="EMBL" id="GAW01282.1"/>
    </source>
</evidence>
<dbReference type="Proteomes" id="UP000188533">
    <property type="component" value="Unassembled WGS sequence"/>
</dbReference>